<name>A0A1G4K8T0_9SACH</name>
<gene>
    <name evidence="2" type="ORF">LANO_0F06964G</name>
</gene>
<dbReference type="GO" id="GO:0006607">
    <property type="term" value="P:NLS-bearing protein import into nucleus"/>
    <property type="evidence" value="ECO:0007669"/>
    <property type="project" value="TreeGrafter"/>
</dbReference>
<dbReference type="EMBL" id="LT598452">
    <property type="protein sequence ID" value="SCV00459.1"/>
    <property type="molecule type" value="Genomic_DNA"/>
</dbReference>
<dbReference type="PANTHER" id="PTHR28284">
    <property type="entry name" value="NUCLEOPORIN NUP60"/>
    <property type="match status" value="1"/>
</dbReference>
<accession>A0A1G4K8T0</accession>
<feature type="compositionally biased region" description="Polar residues" evidence="1">
    <location>
        <begin position="366"/>
        <end position="376"/>
    </location>
</feature>
<protein>
    <submittedName>
        <fullName evidence="2">LANO_0F06964g1_1</fullName>
    </submittedName>
</protein>
<dbReference type="Proteomes" id="UP000189911">
    <property type="component" value="Chromosome F"/>
</dbReference>
<feature type="region of interest" description="Disordered" evidence="1">
    <location>
        <begin position="289"/>
        <end position="452"/>
    </location>
</feature>
<dbReference type="GO" id="GO:0044615">
    <property type="term" value="C:nuclear pore nuclear basket"/>
    <property type="evidence" value="ECO:0007669"/>
    <property type="project" value="InterPro"/>
</dbReference>
<dbReference type="GO" id="GO:0034398">
    <property type="term" value="P:telomere tethering at nuclear periphery"/>
    <property type="evidence" value="ECO:0007669"/>
    <property type="project" value="TreeGrafter"/>
</dbReference>
<feature type="region of interest" description="Disordered" evidence="1">
    <location>
        <begin position="1"/>
        <end position="28"/>
    </location>
</feature>
<keyword evidence="3" id="KW-1185">Reference proteome</keyword>
<evidence type="ECO:0000313" key="3">
    <source>
        <dbReference type="Proteomes" id="UP000189911"/>
    </source>
</evidence>
<feature type="compositionally biased region" description="Polar residues" evidence="1">
    <location>
        <begin position="391"/>
        <end position="452"/>
    </location>
</feature>
<dbReference type="InterPro" id="IPR034432">
    <property type="entry name" value="Nup60"/>
</dbReference>
<sequence length="514" mass="56088">MNNSRHNVPGKAPQAPYSKVAKTQSHKKPSLITKIKSFFNNENFNPHKSLNLVETRHYGIVRTPGGFYNQPVKDLVVTKRRLQEPEQNLENSQVDDFDEANASNSALATFFREKGGKPLSDVEYEGVMSLMRKGREVSSDPYPMSEFTAEASHMQEEHSAVLKSATYARDASVKTPSFIPKYDDISDTANSSLRSISSTSLKKARVFDYSNLPSPYGSSSYRHSAADVADKKRARTADDHIVRSENPAMHKLSNTASALISLLDSGEHKSQPSGLANPYTSRVSEFKKFKKPANSQNAVPMTPSKGDNKAPASSIALSEVQLDEGEDNANVEKTTTPQQFAKYKPAKASSLRTTVSAPKSPEKTANEAQPISSAVPQSRDFKFSYDKPYTDETSNDQGLGSKSQVPMFSNSAASKRNTPENSSNSAEISTSKNSALKSRQGESSATTAPFTFNLREQLTARGGYDQTPNSSKLDKEAPPGPNYLFGFLPPPDSGIKAASINLKLAESLRGTFPF</sequence>
<evidence type="ECO:0000313" key="2">
    <source>
        <dbReference type="EMBL" id="SCV00459.1"/>
    </source>
</evidence>
<dbReference type="GO" id="GO:0031990">
    <property type="term" value="P:mRNA export from nucleus in response to heat stress"/>
    <property type="evidence" value="ECO:0007669"/>
    <property type="project" value="TreeGrafter"/>
</dbReference>
<reference evidence="3" key="1">
    <citation type="submission" date="2016-03" db="EMBL/GenBank/DDBJ databases">
        <authorList>
            <person name="Devillers Hugo."/>
        </authorList>
    </citation>
    <scope>NUCLEOTIDE SEQUENCE [LARGE SCALE GENOMIC DNA]</scope>
</reference>
<dbReference type="OrthoDB" id="5370852at2759"/>
<dbReference type="AlphaFoldDB" id="A0A1G4K8T0"/>
<dbReference type="GO" id="GO:0008298">
    <property type="term" value="P:intracellular mRNA localization"/>
    <property type="evidence" value="ECO:0007669"/>
    <property type="project" value="TreeGrafter"/>
</dbReference>
<dbReference type="GO" id="GO:0017056">
    <property type="term" value="F:structural constituent of nuclear pore"/>
    <property type="evidence" value="ECO:0007669"/>
    <property type="project" value="InterPro"/>
</dbReference>
<feature type="region of interest" description="Disordered" evidence="1">
    <location>
        <begin position="462"/>
        <end position="481"/>
    </location>
</feature>
<feature type="compositionally biased region" description="Basic and acidic residues" evidence="1">
    <location>
        <begin position="379"/>
        <end position="390"/>
    </location>
</feature>
<dbReference type="GO" id="GO:0016973">
    <property type="term" value="P:poly(A)+ mRNA export from nucleus"/>
    <property type="evidence" value="ECO:0007669"/>
    <property type="project" value="TreeGrafter"/>
</dbReference>
<dbReference type="PANTHER" id="PTHR28284:SF1">
    <property type="entry name" value="NUCLEOPORIN NUP60"/>
    <property type="match status" value="1"/>
</dbReference>
<organism evidence="2 3">
    <name type="scientific">Lachancea nothofagi CBS 11611</name>
    <dbReference type="NCBI Taxonomy" id="1266666"/>
    <lineage>
        <taxon>Eukaryota</taxon>
        <taxon>Fungi</taxon>
        <taxon>Dikarya</taxon>
        <taxon>Ascomycota</taxon>
        <taxon>Saccharomycotina</taxon>
        <taxon>Saccharomycetes</taxon>
        <taxon>Saccharomycetales</taxon>
        <taxon>Saccharomycetaceae</taxon>
        <taxon>Lachancea</taxon>
    </lineage>
</organism>
<proteinExistence type="predicted"/>
<evidence type="ECO:0000256" key="1">
    <source>
        <dbReference type="SAM" id="MobiDB-lite"/>
    </source>
</evidence>